<dbReference type="Gene3D" id="1.20.1250.20">
    <property type="entry name" value="MFS general substrate transporter like domains"/>
    <property type="match status" value="2"/>
</dbReference>
<evidence type="ECO:0000256" key="5">
    <source>
        <dbReference type="ARBA" id="ARBA00023136"/>
    </source>
</evidence>
<organism evidence="8 9">
    <name type="scientific">Dethiosulfatarculus sandiegensis</name>
    <dbReference type="NCBI Taxonomy" id="1429043"/>
    <lineage>
        <taxon>Bacteria</taxon>
        <taxon>Pseudomonadati</taxon>
        <taxon>Thermodesulfobacteriota</taxon>
        <taxon>Desulfarculia</taxon>
        <taxon>Desulfarculales</taxon>
        <taxon>Desulfarculaceae</taxon>
        <taxon>Dethiosulfatarculus</taxon>
    </lineage>
</organism>
<comment type="caution">
    <text evidence="8">The sequence shown here is derived from an EMBL/GenBank/DDBJ whole genome shotgun (WGS) entry which is preliminary data.</text>
</comment>
<evidence type="ECO:0000256" key="3">
    <source>
        <dbReference type="ARBA" id="ARBA00022692"/>
    </source>
</evidence>
<accession>A0A0D2HMS6</accession>
<dbReference type="Pfam" id="PF07690">
    <property type="entry name" value="MFS_1"/>
    <property type="match status" value="1"/>
</dbReference>
<feature type="transmembrane region" description="Helical" evidence="6">
    <location>
        <begin position="64"/>
        <end position="82"/>
    </location>
</feature>
<evidence type="ECO:0000313" key="8">
    <source>
        <dbReference type="EMBL" id="KIX11888.1"/>
    </source>
</evidence>
<dbReference type="InterPro" id="IPR011701">
    <property type="entry name" value="MFS"/>
</dbReference>
<dbReference type="InterPro" id="IPR050930">
    <property type="entry name" value="MFS_Vesicular_Transporter"/>
</dbReference>
<evidence type="ECO:0000256" key="2">
    <source>
        <dbReference type="ARBA" id="ARBA00022448"/>
    </source>
</evidence>
<feature type="transmembrane region" description="Helical" evidence="6">
    <location>
        <begin position="5"/>
        <end position="24"/>
    </location>
</feature>
<keyword evidence="5 6" id="KW-0472">Membrane</keyword>
<dbReference type="PANTHER" id="PTHR23506">
    <property type="entry name" value="GH10249P"/>
    <property type="match status" value="1"/>
</dbReference>
<feature type="transmembrane region" description="Helical" evidence="6">
    <location>
        <begin position="123"/>
        <end position="145"/>
    </location>
</feature>
<dbReference type="EMBL" id="AZAC01000038">
    <property type="protein sequence ID" value="KIX11888.1"/>
    <property type="molecule type" value="Genomic_DNA"/>
</dbReference>
<feature type="transmembrane region" description="Helical" evidence="6">
    <location>
        <begin position="233"/>
        <end position="252"/>
    </location>
</feature>
<name>A0A0D2HMS6_9BACT</name>
<feature type="transmembrane region" description="Helical" evidence="6">
    <location>
        <begin position="200"/>
        <end position="221"/>
    </location>
</feature>
<feature type="transmembrane region" description="Helical" evidence="6">
    <location>
        <begin position="355"/>
        <end position="374"/>
    </location>
</feature>
<feature type="domain" description="Major facilitator superfamily (MFS) profile" evidence="7">
    <location>
        <begin position="1"/>
        <end position="379"/>
    </location>
</feature>
<keyword evidence="4 6" id="KW-1133">Transmembrane helix</keyword>
<dbReference type="InterPro" id="IPR020846">
    <property type="entry name" value="MFS_dom"/>
</dbReference>
<dbReference type="SUPFAM" id="SSF103473">
    <property type="entry name" value="MFS general substrate transporter"/>
    <property type="match status" value="1"/>
</dbReference>
<sequence>MLGAAIFVSMLGVGIIVPFLPIYAQTMGATGLTLGLIFSAFSLARAVAMPLVGALSDRHGRKRFIVAGLGGYSVVALAMITADSAWDIILLRALHGVFAAMVLPVSMALVADISPSGREGRTFGSFNTALLLGMGMGPFLGGAIYDYFGVAANFIIMAAMSAVSLLMIALKIKDPKAVQEPANKNSAWTNQLILLKDRQIWGICLCRAGNAAAMGCLLAFLPVLSQEKGLSSIKVGLLLGANMFVMTALQSLAGRLADKWPRALMAGSAQLAIALSRMMLPLAGGFETLLILVMLDGIGAGMVIPPLSALAVSHGRRLGSGMGVVMGLLTLAMSVGFFSGPLLAGLVTDIWNINAAFWLAGTLAGLGAVAVLLMTKSKVD</sequence>
<keyword evidence="2" id="KW-0813">Transport</keyword>
<evidence type="ECO:0000256" key="6">
    <source>
        <dbReference type="SAM" id="Phobius"/>
    </source>
</evidence>
<feature type="transmembrane region" description="Helical" evidence="6">
    <location>
        <begin position="30"/>
        <end position="52"/>
    </location>
</feature>
<dbReference type="Proteomes" id="UP000032233">
    <property type="component" value="Unassembled WGS sequence"/>
</dbReference>
<dbReference type="PRINTS" id="PR01035">
    <property type="entry name" value="TCRTETA"/>
</dbReference>
<reference evidence="8 9" key="1">
    <citation type="submission" date="2013-11" db="EMBL/GenBank/DDBJ databases">
        <title>Metagenomic analysis of a methanogenic consortium involved in long chain n-alkane degradation.</title>
        <authorList>
            <person name="Davidova I.A."/>
            <person name="Callaghan A.V."/>
            <person name="Wawrik B."/>
            <person name="Pruitt S."/>
            <person name="Marks C."/>
            <person name="Duncan K.E."/>
            <person name="Suflita J.M."/>
        </authorList>
    </citation>
    <scope>NUCLEOTIDE SEQUENCE [LARGE SCALE GENOMIC DNA]</scope>
    <source>
        <strain evidence="8 9">SPR</strain>
    </source>
</reference>
<evidence type="ECO:0000313" key="9">
    <source>
        <dbReference type="Proteomes" id="UP000032233"/>
    </source>
</evidence>
<feature type="transmembrane region" description="Helical" evidence="6">
    <location>
        <begin position="88"/>
        <end position="111"/>
    </location>
</feature>
<dbReference type="InterPro" id="IPR036259">
    <property type="entry name" value="MFS_trans_sf"/>
</dbReference>
<keyword evidence="9" id="KW-1185">Reference proteome</keyword>
<comment type="subcellular location">
    <subcellularLocation>
        <location evidence="1">Membrane</location>
        <topology evidence="1">Multi-pass membrane protein</topology>
    </subcellularLocation>
</comment>
<feature type="transmembrane region" description="Helical" evidence="6">
    <location>
        <begin position="151"/>
        <end position="170"/>
    </location>
</feature>
<dbReference type="GO" id="GO:0016020">
    <property type="term" value="C:membrane"/>
    <property type="evidence" value="ECO:0007669"/>
    <property type="project" value="UniProtKB-SubCell"/>
</dbReference>
<dbReference type="AlphaFoldDB" id="A0A0D2HMS6"/>
<feature type="transmembrane region" description="Helical" evidence="6">
    <location>
        <begin position="289"/>
        <end position="312"/>
    </location>
</feature>
<keyword evidence="3 6" id="KW-0812">Transmembrane</keyword>
<protein>
    <submittedName>
        <fullName evidence="8">MFS transporter</fullName>
    </submittedName>
</protein>
<feature type="transmembrane region" description="Helical" evidence="6">
    <location>
        <begin position="324"/>
        <end position="343"/>
    </location>
</feature>
<dbReference type="GO" id="GO:0022857">
    <property type="term" value="F:transmembrane transporter activity"/>
    <property type="evidence" value="ECO:0007669"/>
    <property type="project" value="InterPro"/>
</dbReference>
<evidence type="ECO:0000256" key="4">
    <source>
        <dbReference type="ARBA" id="ARBA00022989"/>
    </source>
</evidence>
<dbReference type="InterPro" id="IPR001958">
    <property type="entry name" value="Tet-R_TetA/multi-R_MdtG-like"/>
</dbReference>
<evidence type="ECO:0000256" key="1">
    <source>
        <dbReference type="ARBA" id="ARBA00004141"/>
    </source>
</evidence>
<gene>
    <name evidence="8" type="ORF">X474_21965</name>
</gene>
<proteinExistence type="predicted"/>
<dbReference type="STRING" id="1429043.X474_21965"/>
<evidence type="ECO:0000259" key="7">
    <source>
        <dbReference type="PROSITE" id="PS50850"/>
    </source>
</evidence>
<dbReference type="CDD" id="cd17325">
    <property type="entry name" value="MFS_MdtG_SLC18_like"/>
    <property type="match status" value="1"/>
</dbReference>
<dbReference type="PANTHER" id="PTHR23506:SF23">
    <property type="entry name" value="GH10249P"/>
    <property type="match status" value="1"/>
</dbReference>
<dbReference type="InParanoid" id="A0A0D2HMS6"/>
<dbReference type="PROSITE" id="PS50850">
    <property type="entry name" value="MFS"/>
    <property type="match status" value="1"/>
</dbReference>